<feature type="transmembrane region" description="Helical" evidence="3">
    <location>
        <begin position="36"/>
        <end position="54"/>
    </location>
</feature>
<evidence type="ECO:0000256" key="2">
    <source>
        <dbReference type="ARBA" id="ARBA00034247"/>
    </source>
</evidence>
<protein>
    <recommendedName>
        <fullName evidence="1">diguanylate cyclase</fullName>
        <ecNumber evidence="1">2.7.7.65</ecNumber>
    </recommendedName>
</protein>
<dbReference type="PROSITE" id="PS50887">
    <property type="entry name" value="GGDEF"/>
    <property type="match status" value="1"/>
</dbReference>
<name>A0ABY9RG44_9BURK</name>
<organism evidence="5 6">
    <name type="scientific">Undibacterium cyanobacteriorum</name>
    <dbReference type="NCBI Taxonomy" id="3073561"/>
    <lineage>
        <taxon>Bacteria</taxon>
        <taxon>Pseudomonadati</taxon>
        <taxon>Pseudomonadota</taxon>
        <taxon>Betaproteobacteria</taxon>
        <taxon>Burkholderiales</taxon>
        <taxon>Oxalobacteraceae</taxon>
        <taxon>Undibacterium</taxon>
    </lineage>
</organism>
<dbReference type="SMART" id="SM00028">
    <property type="entry name" value="TPR"/>
    <property type="match status" value="4"/>
</dbReference>
<keyword evidence="3" id="KW-0472">Membrane</keyword>
<dbReference type="Proteomes" id="UP001181355">
    <property type="component" value="Chromosome"/>
</dbReference>
<evidence type="ECO:0000256" key="3">
    <source>
        <dbReference type="SAM" id="Phobius"/>
    </source>
</evidence>
<dbReference type="Gene3D" id="1.25.40.10">
    <property type="entry name" value="Tetratricopeptide repeat domain"/>
    <property type="match status" value="1"/>
</dbReference>
<dbReference type="CDD" id="cd01949">
    <property type="entry name" value="GGDEF"/>
    <property type="match status" value="1"/>
</dbReference>
<comment type="catalytic activity">
    <reaction evidence="2">
        <text>2 GTP = 3',3'-c-di-GMP + 2 diphosphate</text>
        <dbReference type="Rhea" id="RHEA:24898"/>
        <dbReference type="ChEBI" id="CHEBI:33019"/>
        <dbReference type="ChEBI" id="CHEBI:37565"/>
        <dbReference type="ChEBI" id="CHEBI:58805"/>
        <dbReference type="EC" id="2.7.7.65"/>
    </reaction>
</comment>
<dbReference type="EMBL" id="CP133720">
    <property type="protein sequence ID" value="WMW80189.1"/>
    <property type="molecule type" value="Genomic_DNA"/>
</dbReference>
<dbReference type="InterPro" id="IPR050469">
    <property type="entry name" value="Diguanylate_Cyclase"/>
</dbReference>
<dbReference type="InterPro" id="IPR011990">
    <property type="entry name" value="TPR-like_helical_dom_sf"/>
</dbReference>
<feature type="domain" description="GGDEF" evidence="4">
    <location>
        <begin position="543"/>
        <end position="681"/>
    </location>
</feature>
<accession>A0ABY9RG44</accession>
<proteinExistence type="predicted"/>
<keyword evidence="3" id="KW-1133">Transmembrane helix</keyword>
<gene>
    <name evidence="5" type="ORF">RF679_16270</name>
</gene>
<keyword evidence="3" id="KW-0812">Transmembrane</keyword>
<dbReference type="PANTHER" id="PTHR45138">
    <property type="entry name" value="REGULATORY COMPONENTS OF SENSORY TRANSDUCTION SYSTEM"/>
    <property type="match status" value="1"/>
</dbReference>
<dbReference type="PANTHER" id="PTHR45138:SF9">
    <property type="entry name" value="DIGUANYLATE CYCLASE DGCM-RELATED"/>
    <property type="match status" value="1"/>
</dbReference>
<dbReference type="SUPFAM" id="SSF48452">
    <property type="entry name" value="TPR-like"/>
    <property type="match status" value="1"/>
</dbReference>
<evidence type="ECO:0000313" key="6">
    <source>
        <dbReference type="Proteomes" id="UP001181355"/>
    </source>
</evidence>
<dbReference type="InterPro" id="IPR019734">
    <property type="entry name" value="TPR_rpt"/>
</dbReference>
<evidence type="ECO:0000256" key="1">
    <source>
        <dbReference type="ARBA" id="ARBA00012528"/>
    </source>
</evidence>
<evidence type="ECO:0000259" key="4">
    <source>
        <dbReference type="PROSITE" id="PS50887"/>
    </source>
</evidence>
<dbReference type="SMART" id="SM00267">
    <property type="entry name" value="GGDEF"/>
    <property type="match status" value="1"/>
</dbReference>
<dbReference type="SUPFAM" id="SSF55073">
    <property type="entry name" value="Nucleotide cyclase"/>
    <property type="match status" value="1"/>
</dbReference>
<dbReference type="Pfam" id="PF00990">
    <property type="entry name" value="GGDEF"/>
    <property type="match status" value="1"/>
</dbReference>
<dbReference type="InterPro" id="IPR000160">
    <property type="entry name" value="GGDEF_dom"/>
</dbReference>
<dbReference type="InterPro" id="IPR043128">
    <property type="entry name" value="Rev_trsase/Diguanyl_cyclase"/>
</dbReference>
<dbReference type="InterPro" id="IPR029787">
    <property type="entry name" value="Nucleotide_cyclase"/>
</dbReference>
<dbReference type="EC" id="2.7.7.65" evidence="1"/>
<dbReference type="Gene3D" id="3.30.70.270">
    <property type="match status" value="1"/>
</dbReference>
<reference evidence="5" key="1">
    <citation type="submission" date="2023-09" db="EMBL/GenBank/DDBJ databases">
        <title>Undibacterium sp. 20NA77.5 isolated from freshwater.</title>
        <authorList>
            <person name="Le V."/>
            <person name="Ko S.-R."/>
            <person name="Ahn C.-Y."/>
            <person name="Oh H.-M."/>
        </authorList>
    </citation>
    <scope>NUCLEOTIDE SEQUENCE</scope>
    <source>
        <strain evidence="5">20NA77.5</strain>
    </source>
</reference>
<evidence type="ECO:0000313" key="5">
    <source>
        <dbReference type="EMBL" id="WMW80189.1"/>
    </source>
</evidence>
<sequence length="721" mass="81373">MMDFGQQFVIQNSTLLRSDHGKKDFFLLQSESGLRVILQLILPIIFLLLLSIALPGPVHAADDALAQKIHQIQDFSDRNNEEGIKQLQQLKQNLPPNASAQARLNLIEVLSGLLYDAGRVKEANALYDEYKSLAQQLNDKETLVLISIFDAFDVYEKSGFDAANEHLDKLAAEVEKRSSVVRYRYAWARAQLSFAQGKFDGALKQYLLMLDLIEQLPRRQLQARMYTWQQISNLYLSGLKDAKKSYEATTEALAVSSALTMPKAYVEILIVRGAALSQLKRNHEALKEYDTALGIARQEGLPFAEAAALFNIADQYLILKDYRRAEQAARDSIAVSERLEDKFSKMGAQVNLGLALAYQGKIKQGVDLVNESIEFFRKNSGKQAIESINGELAAMYESAGMYKEALVLMHEKQALSEELYQAEQAKESAKLQEEFNAEQRKKQIELLGKDNALKDADIRNHRLRQMVTLLASIIAALAGCFIYMLYRRSKKLNAQLREMNTQLEFHAVRDPLTGLHNRRSFITLMSTRVARVENERREGPYGNPDCMILLDIDHFKHINDTWGHSVGDMVLKEVATRLRSVVRDEDMVMRWGGEEFLIFSPKSNPEQITNLVERVLRTIGEDTFMHGNLPIPVTVTAGFISVPFSDVPEDICDWERALQIADMALYLGKTHGRNRAYGLAKLLVPHEDAIPTLTHDLAAAIKQNMVEVIEVLGPPQTQAHV</sequence>
<dbReference type="RefSeq" id="WP_309481682.1">
    <property type="nucleotide sequence ID" value="NZ_CP133720.1"/>
</dbReference>
<keyword evidence="6" id="KW-1185">Reference proteome</keyword>
<dbReference type="NCBIfam" id="TIGR00254">
    <property type="entry name" value="GGDEF"/>
    <property type="match status" value="1"/>
</dbReference>
<feature type="transmembrane region" description="Helical" evidence="3">
    <location>
        <begin position="466"/>
        <end position="486"/>
    </location>
</feature>